<dbReference type="EMBL" id="CP116942">
    <property type="protein sequence ID" value="WCO68713.1"/>
    <property type="molecule type" value="Genomic_DNA"/>
</dbReference>
<dbReference type="Gene3D" id="1.10.3130.20">
    <property type="entry name" value="Phycobilisome linker domain"/>
    <property type="match status" value="1"/>
</dbReference>
<keyword evidence="3" id="KW-0808">Transferase</keyword>
<organism evidence="3 4">
    <name type="scientific">Iamia majanohamensis</name>
    <dbReference type="NCBI Taxonomy" id="467976"/>
    <lineage>
        <taxon>Bacteria</taxon>
        <taxon>Bacillati</taxon>
        <taxon>Actinomycetota</taxon>
        <taxon>Acidimicrobiia</taxon>
        <taxon>Acidimicrobiales</taxon>
        <taxon>Iamiaceae</taxon>
        <taxon>Iamia</taxon>
    </lineage>
</organism>
<dbReference type="RefSeq" id="WP_272738229.1">
    <property type="nucleotide sequence ID" value="NZ_CP116942.1"/>
</dbReference>
<evidence type="ECO:0000259" key="2">
    <source>
        <dbReference type="PROSITE" id="PS51841"/>
    </source>
</evidence>
<dbReference type="InterPro" id="IPR025282">
    <property type="entry name" value="DUF4214"/>
</dbReference>
<sequence length="1079" mass="111295">MALAAAGLVAGDLAVVDGDRAGAAATAPEVASVAAEPVGADQPFALEAEVAGASAVTAEVTLDFADPLALALVDDGTGLDVATGDGTWTATVPAVAAGTLVRWSVVATGDGGATRFPDEDDEAPTRGIVVDRPPVDTALPVLDWYIAPEDHAALMAEVGSKEYRPTVVVVDGVVHDGVRVRLQGGAVSQAQPKKNLRFKMPKGHDLVAPALADHPLEEFILDAEFEDPTGTRAELAWWVFDHAMGQQLAHAKVRVERGGQLQGVYTFREEYDDEWLEDNAPDGLLYESEDLAFLHDVGPEALAAMWDQKEPGDAPHDELAALGAALDGAVASSTSDAWRDRVDVAALVSFLAATVVAGNVDGVQHNIWLLHDPALARWTVLPWDLDVAVGAPVGYDLSTPFWPAVADLSQAVLRDPVLTEAVFRRVRTLSDELLASGAARAHLDAEVARLAPDMALDEALWPRSVPAAQAHAQMQGWLADQQARVEGEWTTPGLLPAPGPAAPVISEVRGTGDPAGDFVELANPAESAVDLSGWTLTGAAEGTLAPGTVVPAGGRVAVPAAPAAVAAVGDGLVLGRLNGPLPDAGGVVELRDPGGVVRDHVPWSIGGAWPAPAPGTSIERVDLAADGADGASWAAGVPGGTPGEDAGPSGPLQVEVRVDRQLTVRQVPVEVDLRVANAGGATLTGVSVTGLGPGCDRTHRRLPPGAERVTRCRVDLGSIEGLVATRPIRAEATAAGGITAASRWHAVVAADGLVAGFEGASPGDGLEDLRTLPPRMRTVLLAPGGGLDVAWDPSPPTPRAYDVSGLPVGSLDVSLGTTVPGGTTGAVLPGGIDGPPVRVGTRAEGTVHGGLSRLSPPVTPRATTTWPAASPAAWAEDALTRLRGSAPTPAARTAWVDALAAGTRPAQLVRDELARPPWAGSQARAARLYAAFFDRPADAAGHAYWTGRLDGGLPVTRVAELFAASAEFRVRFGAGDDVAFVTLVYRNVLGRDPDAAGLAYWVDRLGAGRSRGWLMAAFSESSEGRLKLAPAVDPVLAHLALLDAAPTPEWTDEAEAWVRAGGSPLTVIEAVRSSDAYAG</sequence>
<keyword evidence="4" id="KW-1185">Reference proteome</keyword>
<dbReference type="KEGG" id="ima:PO878_08230"/>
<dbReference type="InterPro" id="IPR014867">
    <property type="entry name" value="Spore_coat_CotH_CotH2/3/7"/>
</dbReference>
<proteinExistence type="predicted"/>
<feature type="domain" description="LTD" evidence="2">
    <location>
        <begin position="497"/>
        <end position="605"/>
    </location>
</feature>
<gene>
    <name evidence="3" type="ORF">PO878_08230</name>
</gene>
<evidence type="ECO:0000256" key="1">
    <source>
        <dbReference type="SAM" id="MobiDB-lite"/>
    </source>
</evidence>
<dbReference type="GO" id="GO:0016301">
    <property type="term" value="F:kinase activity"/>
    <property type="evidence" value="ECO:0007669"/>
    <property type="project" value="UniProtKB-KW"/>
</dbReference>
<dbReference type="AlphaFoldDB" id="A0AAE9YCK4"/>
<dbReference type="PANTHER" id="PTHR40050:SF1">
    <property type="entry name" value="INNER SPORE COAT PROTEIN H"/>
    <property type="match status" value="1"/>
</dbReference>
<dbReference type="InterPro" id="IPR038255">
    <property type="entry name" value="PBS_linker_sf"/>
</dbReference>
<feature type="region of interest" description="Disordered" evidence="1">
    <location>
        <begin position="631"/>
        <end position="651"/>
    </location>
</feature>
<keyword evidence="3" id="KW-0418">Kinase</keyword>
<accession>A0AAE9YCK4</accession>
<protein>
    <submittedName>
        <fullName evidence="3">CotH kinase family protein</fullName>
    </submittedName>
</protein>
<dbReference type="PANTHER" id="PTHR40050">
    <property type="entry name" value="INNER SPORE COAT PROTEIN H"/>
    <property type="match status" value="1"/>
</dbReference>
<name>A0AAE9YCK4_9ACTN</name>
<reference evidence="3" key="1">
    <citation type="submission" date="2023-01" db="EMBL/GenBank/DDBJ databases">
        <title>The diversity of Class Acidimicrobiia in South China Sea sediment environments and the proposal of Iamia marina sp. nov., a novel species of the genus Iamia.</title>
        <authorList>
            <person name="He Y."/>
            <person name="Tian X."/>
        </authorList>
    </citation>
    <scope>NUCLEOTIDE SEQUENCE</scope>
    <source>
        <strain evidence="3">DSM 19957</strain>
    </source>
</reference>
<dbReference type="Pfam" id="PF00932">
    <property type="entry name" value="LTD"/>
    <property type="match status" value="1"/>
</dbReference>
<dbReference type="Pfam" id="PF08757">
    <property type="entry name" value="CotH"/>
    <property type="match status" value="1"/>
</dbReference>
<dbReference type="InterPro" id="IPR001322">
    <property type="entry name" value="Lamin_tail_dom"/>
</dbReference>
<dbReference type="SUPFAM" id="SSF74853">
    <property type="entry name" value="Lamin A/C globular tail domain"/>
    <property type="match status" value="1"/>
</dbReference>
<dbReference type="Proteomes" id="UP001216390">
    <property type="component" value="Chromosome"/>
</dbReference>
<evidence type="ECO:0000313" key="3">
    <source>
        <dbReference type="EMBL" id="WCO68713.1"/>
    </source>
</evidence>
<dbReference type="Gene3D" id="2.60.40.1260">
    <property type="entry name" value="Lamin Tail domain"/>
    <property type="match status" value="1"/>
</dbReference>
<dbReference type="Pfam" id="PF13946">
    <property type="entry name" value="DUF4214"/>
    <property type="match status" value="1"/>
</dbReference>
<dbReference type="PROSITE" id="PS51841">
    <property type="entry name" value="LTD"/>
    <property type="match status" value="1"/>
</dbReference>
<evidence type="ECO:0000313" key="4">
    <source>
        <dbReference type="Proteomes" id="UP001216390"/>
    </source>
</evidence>
<dbReference type="InterPro" id="IPR036415">
    <property type="entry name" value="Lamin_tail_dom_sf"/>
</dbReference>